<evidence type="ECO:0000313" key="1">
    <source>
        <dbReference type="EMBL" id="RPB12131.1"/>
    </source>
</evidence>
<evidence type="ECO:0000313" key="2">
    <source>
        <dbReference type="Proteomes" id="UP000277580"/>
    </source>
</evidence>
<accession>A0A3N4KUW2</accession>
<reference evidence="1 2" key="1">
    <citation type="journal article" date="2018" name="Nat. Ecol. Evol.">
        <title>Pezizomycetes genomes reveal the molecular basis of ectomycorrhizal truffle lifestyle.</title>
        <authorList>
            <person name="Murat C."/>
            <person name="Payen T."/>
            <person name="Noel B."/>
            <person name="Kuo A."/>
            <person name="Morin E."/>
            <person name="Chen J."/>
            <person name="Kohler A."/>
            <person name="Krizsan K."/>
            <person name="Balestrini R."/>
            <person name="Da Silva C."/>
            <person name="Montanini B."/>
            <person name="Hainaut M."/>
            <person name="Levati E."/>
            <person name="Barry K.W."/>
            <person name="Belfiori B."/>
            <person name="Cichocki N."/>
            <person name="Clum A."/>
            <person name="Dockter R.B."/>
            <person name="Fauchery L."/>
            <person name="Guy J."/>
            <person name="Iotti M."/>
            <person name="Le Tacon F."/>
            <person name="Lindquist E.A."/>
            <person name="Lipzen A."/>
            <person name="Malagnac F."/>
            <person name="Mello A."/>
            <person name="Molinier V."/>
            <person name="Miyauchi S."/>
            <person name="Poulain J."/>
            <person name="Riccioni C."/>
            <person name="Rubini A."/>
            <person name="Sitrit Y."/>
            <person name="Splivallo R."/>
            <person name="Traeger S."/>
            <person name="Wang M."/>
            <person name="Zifcakova L."/>
            <person name="Wipf D."/>
            <person name="Zambonelli A."/>
            <person name="Paolocci F."/>
            <person name="Nowrousian M."/>
            <person name="Ottonello S."/>
            <person name="Baldrian P."/>
            <person name="Spatafora J.W."/>
            <person name="Henrissat B."/>
            <person name="Nagy L.G."/>
            <person name="Aury J.M."/>
            <person name="Wincker P."/>
            <person name="Grigoriev I.V."/>
            <person name="Bonfante P."/>
            <person name="Martin F.M."/>
        </authorList>
    </citation>
    <scope>NUCLEOTIDE SEQUENCE [LARGE SCALE GENOMIC DNA]</scope>
    <source>
        <strain evidence="1 2">CCBAS932</strain>
    </source>
</reference>
<keyword evidence="2" id="KW-1185">Reference proteome</keyword>
<name>A0A3N4KUW2_9PEZI</name>
<gene>
    <name evidence="1" type="ORF">P167DRAFT_165779</name>
</gene>
<dbReference type="AlphaFoldDB" id="A0A3N4KUW2"/>
<dbReference type="InParanoid" id="A0A3N4KUW2"/>
<organism evidence="1 2">
    <name type="scientific">Morchella conica CCBAS932</name>
    <dbReference type="NCBI Taxonomy" id="1392247"/>
    <lineage>
        <taxon>Eukaryota</taxon>
        <taxon>Fungi</taxon>
        <taxon>Dikarya</taxon>
        <taxon>Ascomycota</taxon>
        <taxon>Pezizomycotina</taxon>
        <taxon>Pezizomycetes</taxon>
        <taxon>Pezizales</taxon>
        <taxon>Morchellaceae</taxon>
        <taxon>Morchella</taxon>
    </lineage>
</organism>
<protein>
    <submittedName>
        <fullName evidence="1">Uncharacterized protein</fullName>
    </submittedName>
</protein>
<sequence>MKHHHHHHHRLSISLTAYDVTIRHGLKPLKETNRRLERVRERVCVQWVTGFWGFRIVVPWALATLGKACVRFSVRRIDTPERVFGQSV</sequence>
<dbReference type="EMBL" id="ML119130">
    <property type="protein sequence ID" value="RPB12131.1"/>
    <property type="molecule type" value="Genomic_DNA"/>
</dbReference>
<proteinExistence type="predicted"/>
<dbReference type="Proteomes" id="UP000277580">
    <property type="component" value="Unassembled WGS sequence"/>
</dbReference>